<dbReference type="CDD" id="cd04486">
    <property type="entry name" value="YhcR_OBF_like"/>
    <property type="match status" value="1"/>
</dbReference>
<dbReference type="Pfam" id="PF00932">
    <property type="entry name" value="LTD"/>
    <property type="match status" value="1"/>
</dbReference>
<dbReference type="Pfam" id="PF04122">
    <property type="entry name" value="CW_binding_2"/>
    <property type="match status" value="3"/>
</dbReference>
<protein>
    <submittedName>
        <fullName evidence="4">ExeM/NucH family extracellular endonuclease</fullName>
    </submittedName>
</protein>
<dbReference type="NCBIfam" id="NF033681">
    <property type="entry name" value="ExeM_NucH_DNase"/>
    <property type="match status" value="1"/>
</dbReference>
<keyword evidence="4" id="KW-0378">Hydrolase</keyword>
<keyword evidence="2" id="KW-0732">Signal</keyword>
<dbReference type="PANTHER" id="PTHR42834">
    <property type="entry name" value="ENDONUCLEASE/EXONUCLEASE/PHOSPHATASE FAMILY PROTEIN (AFU_ORTHOLOGUE AFUA_3G09210)"/>
    <property type="match status" value="1"/>
</dbReference>
<name>A0AB39BIK8_9MICO</name>
<feature type="region of interest" description="Disordered" evidence="1">
    <location>
        <begin position="199"/>
        <end position="239"/>
    </location>
</feature>
<dbReference type="SUPFAM" id="SSF74853">
    <property type="entry name" value="Lamin A/C globular tail domain"/>
    <property type="match status" value="1"/>
</dbReference>
<dbReference type="InterPro" id="IPR001322">
    <property type="entry name" value="Lamin_tail_dom"/>
</dbReference>
<dbReference type="Pfam" id="PF03372">
    <property type="entry name" value="Exo_endo_phos"/>
    <property type="match status" value="1"/>
</dbReference>
<organism evidence="4">
    <name type="scientific">Herbiconiux sp. A18JL235</name>
    <dbReference type="NCBI Taxonomy" id="3152363"/>
    <lineage>
        <taxon>Bacteria</taxon>
        <taxon>Bacillati</taxon>
        <taxon>Actinomycetota</taxon>
        <taxon>Actinomycetes</taxon>
        <taxon>Micrococcales</taxon>
        <taxon>Microbacteriaceae</taxon>
        <taxon>Herbiconiux</taxon>
    </lineage>
</organism>
<dbReference type="PROSITE" id="PS51841">
    <property type="entry name" value="LTD"/>
    <property type="match status" value="1"/>
</dbReference>
<dbReference type="InterPro" id="IPR005135">
    <property type="entry name" value="Endo/exonuclease/phosphatase"/>
</dbReference>
<gene>
    <name evidence="4" type="ORF">ABFY20_02385</name>
</gene>
<dbReference type="PANTHER" id="PTHR42834:SF1">
    <property type="entry name" value="ENDONUCLEASE_EXONUCLEASE_PHOSPHATASE FAMILY PROTEIN (AFU_ORTHOLOGUE AFUA_3G09210)"/>
    <property type="match status" value="1"/>
</dbReference>
<dbReference type="CDD" id="cd10283">
    <property type="entry name" value="MnuA_DNase1-like"/>
    <property type="match status" value="1"/>
</dbReference>
<feature type="compositionally biased region" description="Polar residues" evidence="1">
    <location>
        <begin position="206"/>
        <end position="218"/>
    </location>
</feature>
<evidence type="ECO:0000256" key="1">
    <source>
        <dbReference type="SAM" id="MobiDB-lite"/>
    </source>
</evidence>
<keyword evidence="4" id="KW-0540">Nuclease</keyword>
<dbReference type="EMBL" id="CP162511">
    <property type="protein sequence ID" value="XDI05968.1"/>
    <property type="molecule type" value="Genomic_DNA"/>
</dbReference>
<feature type="chain" id="PRO_5044192548" evidence="2">
    <location>
        <begin position="24"/>
        <end position="1146"/>
    </location>
</feature>
<dbReference type="Gene3D" id="3.60.10.10">
    <property type="entry name" value="Endonuclease/exonuclease/phosphatase"/>
    <property type="match status" value="1"/>
</dbReference>
<dbReference type="InterPro" id="IPR036415">
    <property type="entry name" value="Lamin_tail_dom_sf"/>
</dbReference>
<dbReference type="Gene3D" id="3.40.50.12090">
    <property type="match status" value="1"/>
</dbReference>
<dbReference type="SUPFAM" id="SSF56219">
    <property type="entry name" value="DNase I-like"/>
    <property type="match status" value="1"/>
</dbReference>
<dbReference type="InterPro" id="IPR036691">
    <property type="entry name" value="Endo/exonu/phosph_ase_sf"/>
</dbReference>
<evidence type="ECO:0000259" key="3">
    <source>
        <dbReference type="PROSITE" id="PS51841"/>
    </source>
</evidence>
<keyword evidence="4" id="KW-0255">Endonuclease</keyword>
<sequence length="1146" mass="116403">MTQKSTRSLRAALTTIATGAVLAAPLVGVAAAAQASVDGTGVVINEAYLKGGSAGAPFSSKFVELYNPGAAAVSLDGWSLQYRSAGGEGTVNGVGLLSGSIAAGGYFLVAVQGNGATGAALPTPDLDLGSAITPSGTNGTLVLADVAEPLAPAPGSVTEAEGVVDLLGYGTSNTFEQAAAAVDGGNAVPNSLARTGFVDTDDNSADFASTATVTPQNSTGTGGPTEPEEPGDPTEHTIAELQGTGDASPFATPEKPPVTTTGVVTAAYATGGFRGYYIQTPGTGGAIDLATHTASDAIFVFSESTVGSVAVSDLVKVTGHVEEFNGLTEFVVTSAAGLEKLTDEVDPVAPATVALPREEAKRESLEGMLLAPQGEFTVSNTYSTNQYAEIGLASGSTPLITPTEIARPGTPDYTAAVAENAARAVTLDDGASINFLGSAANQALPLPYLTDDRSITVGSTATFTSPVIFDYRNNTWKFQPTTQLDAGDTLPATFSDVQPQAPDGVGGDIVIAGFNVLNYFTTTGDQLTGCTFYTDRDGNNVTVDEGCDARGAAEADDLERQQAKIVAAIDGLGADVVSLEEIENSVKFGKDRDEALSTLVDALNEGLAPAEQWAFVPSPAADQLPPLAAQDVIRTAFIYKKAVVEPVGASRVLLDAAFANARQPLAQEFIPAGGSDDDAFIAIVNHFKSKGSGSGADADQGDGQGGSNASRVAQAGALVAFSDELQTELGTDEVFLIGDFNAYSQEDPVKVITDAGYVDQGGKTGEYSYSFSGQSGSLDHIFASAAADAKVTGVDIWNINSGESIAKEYSRYNYNATDFYDESVFRSSDHDPVIVGYAVGDEPVEPVTDRVAGADRYATSVEASLEGFPEGADTVYVVSGEVYPDALSASPAAAKADAPILLTPQAQLPEGVRAEVERLDPESIVVVGGPNSVSAAVQTALGDIAPVTRIQGADRYETSRLVAQAAFPAGATQAVVAAGANFADALSAGAAIDGGGPVLLVDGTAGSLDAASASLVDELGLDEIAVAGGEKSVSAGIVSQLGTFADTVRLGGVDRYESSRLINAHFFESADRVVLATGVGFPDALSGSGLAPKLDAPLFTVPGDCVPAETLAQIDALGADRVTLLGGENTLTPAVAELTACATAAG</sequence>
<proteinExistence type="predicted"/>
<dbReference type="RefSeq" id="WP_368498357.1">
    <property type="nucleotide sequence ID" value="NZ_CP162511.1"/>
</dbReference>
<dbReference type="InterPro" id="IPR007253">
    <property type="entry name" value="Cell_wall-bd_2"/>
</dbReference>
<reference evidence="4" key="1">
    <citation type="submission" date="2024-05" db="EMBL/GenBank/DDBJ databases">
        <title>Herbiconiux sp. A18JL235.</title>
        <authorList>
            <person name="Zhang G."/>
        </authorList>
    </citation>
    <scope>NUCLEOTIDE SEQUENCE</scope>
    <source>
        <strain evidence="4">A18JL235</strain>
    </source>
</reference>
<dbReference type="GO" id="GO:0004519">
    <property type="term" value="F:endonuclease activity"/>
    <property type="evidence" value="ECO:0007669"/>
    <property type="project" value="UniProtKB-KW"/>
</dbReference>
<feature type="signal peptide" evidence="2">
    <location>
        <begin position="1"/>
        <end position="23"/>
    </location>
</feature>
<accession>A0AB39BIK8</accession>
<evidence type="ECO:0000313" key="4">
    <source>
        <dbReference type="EMBL" id="XDI05968.1"/>
    </source>
</evidence>
<dbReference type="InterPro" id="IPR047971">
    <property type="entry name" value="ExeM-like"/>
</dbReference>
<evidence type="ECO:0000256" key="2">
    <source>
        <dbReference type="SAM" id="SignalP"/>
    </source>
</evidence>
<dbReference type="AlphaFoldDB" id="A0AB39BIK8"/>
<feature type="domain" description="LTD" evidence="3">
    <location>
        <begin position="29"/>
        <end position="171"/>
    </location>
</feature>